<comment type="caution">
    <text evidence="2">The sequence shown here is derived from an EMBL/GenBank/DDBJ whole genome shotgun (WGS) entry which is preliminary data.</text>
</comment>
<organism evidence="2 3">
    <name type="scientific">Aldrovandia affinis</name>
    <dbReference type="NCBI Taxonomy" id="143900"/>
    <lineage>
        <taxon>Eukaryota</taxon>
        <taxon>Metazoa</taxon>
        <taxon>Chordata</taxon>
        <taxon>Craniata</taxon>
        <taxon>Vertebrata</taxon>
        <taxon>Euteleostomi</taxon>
        <taxon>Actinopterygii</taxon>
        <taxon>Neopterygii</taxon>
        <taxon>Teleostei</taxon>
        <taxon>Notacanthiformes</taxon>
        <taxon>Halosauridae</taxon>
        <taxon>Aldrovandia</taxon>
    </lineage>
</organism>
<dbReference type="AlphaFoldDB" id="A0AAD7RJQ8"/>
<keyword evidence="3" id="KW-1185">Reference proteome</keyword>
<dbReference type="Proteomes" id="UP001221898">
    <property type="component" value="Unassembled WGS sequence"/>
</dbReference>
<evidence type="ECO:0000313" key="2">
    <source>
        <dbReference type="EMBL" id="KAJ8384051.1"/>
    </source>
</evidence>
<reference evidence="2" key="1">
    <citation type="journal article" date="2023" name="Science">
        <title>Genome structures resolve the early diversification of teleost fishes.</title>
        <authorList>
            <person name="Parey E."/>
            <person name="Louis A."/>
            <person name="Montfort J."/>
            <person name="Bouchez O."/>
            <person name="Roques C."/>
            <person name="Iampietro C."/>
            <person name="Lluch J."/>
            <person name="Castinel A."/>
            <person name="Donnadieu C."/>
            <person name="Desvignes T."/>
            <person name="Floi Bucao C."/>
            <person name="Jouanno E."/>
            <person name="Wen M."/>
            <person name="Mejri S."/>
            <person name="Dirks R."/>
            <person name="Jansen H."/>
            <person name="Henkel C."/>
            <person name="Chen W.J."/>
            <person name="Zahm M."/>
            <person name="Cabau C."/>
            <person name="Klopp C."/>
            <person name="Thompson A.W."/>
            <person name="Robinson-Rechavi M."/>
            <person name="Braasch I."/>
            <person name="Lecointre G."/>
            <person name="Bobe J."/>
            <person name="Postlethwait J.H."/>
            <person name="Berthelot C."/>
            <person name="Roest Crollius H."/>
            <person name="Guiguen Y."/>
        </authorList>
    </citation>
    <scope>NUCLEOTIDE SEQUENCE</scope>
    <source>
        <strain evidence="2">NC1722</strain>
    </source>
</reference>
<dbReference type="EMBL" id="JAINUG010000280">
    <property type="protein sequence ID" value="KAJ8384051.1"/>
    <property type="molecule type" value="Genomic_DNA"/>
</dbReference>
<protein>
    <submittedName>
        <fullName evidence="2">Uncharacterized protein</fullName>
    </submittedName>
</protein>
<gene>
    <name evidence="2" type="ORF">AAFF_G00211830</name>
</gene>
<accession>A0AAD7RJQ8</accession>
<evidence type="ECO:0000256" key="1">
    <source>
        <dbReference type="SAM" id="MobiDB-lite"/>
    </source>
</evidence>
<name>A0AAD7RJQ8_9TELE</name>
<sequence>MSVRELGAAGLFPQTLGTESPSCCTNSVPWKRHMLRSSEGSRAGRLNLTAINEPAKTAHACAPSDCSCWRRLGRSVDIPSGETPPSASSPLRHIGGAVALRTEPVREKGRSGSGVKSDQAVSRVRVQSLLKNPGIQSHPVPSPPTQHHFADNNIRSAALGRD</sequence>
<feature type="region of interest" description="Disordered" evidence="1">
    <location>
        <begin position="103"/>
        <end position="162"/>
    </location>
</feature>
<evidence type="ECO:0000313" key="3">
    <source>
        <dbReference type="Proteomes" id="UP001221898"/>
    </source>
</evidence>
<proteinExistence type="predicted"/>
<feature type="region of interest" description="Disordered" evidence="1">
    <location>
        <begin position="79"/>
        <end position="98"/>
    </location>
</feature>